<organism evidence="1 2">
    <name type="scientific">Arthrobacter ramosus</name>
    <dbReference type="NCBI Taxonomy" id="1672"/>
    <lineage>
        <taxon>Bacteria</taxon>
        <taxon>Bacillati</taxon>
        <taxon>Actinomycetota</taxon>
        <taxon>Actinomycetes</taxon>
        <taxon>Micrococcales</taxon>
        <taxon>Micrococcaceae</taxon>
        <taxon>Arthrobacter</taxon>
    </lineage>
</organism>
<protein>
    <submittedName>
        <fullName evidence="1">Uncharacterized protein</fullName>
    </submittedName>
</protein>
<dbReference type="EMBL" id="JBHMBC010000036">
    <property type="protein sequence ID" value="MFB9821446.1"/>
    <property type="molecule type" value="Genomic_DNA"/>
</dbReference>
<evidence type="ECO:0000313" key="1">
    <source>
        <dbReference type="EMBL" id="MFB9821446.1"/>
    </source>
</evidence>
<accession>A0ABV5Y375</accession>
<sequence>MHDTVDAQMEELDFVDGSDHQLLPALGTVRFNYGYSPGNAAVDLKIGLPRTNWSLFDGPTMGSAFRALMQ</sequence>
<comment type="caution">
    <text evidence="1">The sequence shown here is derived from an EMBL/GenBank/DDBJ whole genome shotgun (WGS) entry which is preliminary data.</text>
</comment>
<proteinExistence type="predicted"/>
<dbReference type="Proteomes" id="UP001589702">
    <property type="component" value="Unassembled WGS sequence"/>
</dbReference>
<reference evidence="1 2" key="1">
    <citation type="submission" date="2024-09" db="EMBL/GenBank/DDBJ databases">
        <authorList>
            <person name="Sun Q."/>
            <person name="Mori K."/>
        </authorList>
    </citation>
    <scope>NUCLEOTIDE SEQUENCE [LARGE SCALE GENOMIC DNA]</scope>
    <source>
        <strain evidence="1 2">JCM 1334</strain>
    </source>
</reference>
<evidence type="ECO:0000313" key="2">
    <source>
        <dbReference type="Proteomes" id="UP001589702"/>
    </source>
</evidence>
<gene>
    <name evidence="1" type="ORF">ACFFP1_18295</name>
</gene>
<name>A0ABV5Y375_ARTRM</name>
<dbReference type="RefSeq" id="WP_234752500.1">
    <property type="nucleotide sequence ID" value="NZ_BAAAWN010000001.1"/>
</dbReference>
<keyword evidence="2" id="KW-1185">Reference proteome</keyword>